<dbReference type="EMBL" id="JAPESX010001321">
    <property type="protein sequence ID" value="KAJ8115250.1"/>
    <property type="molecule type" value="Genomic_DNA"/>
</dbReference>
<reference evidence="1" key="1">
    <citation type="submission" date="2022-11" db="EMBL/GenBank/DDBJ databases">
        <title>Genome Sequence of Nemania bipapillata.</title>
        <authorList>
            <person name="Buettner E."/>
        </authorList>
    </citation>
    <scope>NUCLEOTIDE SEQUENCE</scope>
    <source>
        <strain evidence="1">CP14</strain>
    </source>
</reference>
<accession>A0ACC2IJ76</accession>
<protein>
    <submittedName>
        <fullName evidence="1">Uncharacterized protein</fullName>
    </submittedName>
</protein>
<dbReference type="Proteomes" id="UP001153334">
    <property type="component" value="Unassembled WGS sequence"/>
</dbReference>
<sequence>MADSPTDLVSTISSIIGAVIGIITLVTVYVAARQLLTEHRAYQMGLSPDTLGSWHDKVKTKRLLGLQQEICTPTITLPMLLKQKWTPNFVFPLGTSPAMTPGLHDPEKALAKASWVNFVEALGLRPDDNKFFHMNAQSTLVNGIVPMRWAGKDLVGVCAMLGFQSPEKRPNPKKPMKLPMQWSGPLGWLQFREDPNGCVVEFRRRANIANQLPKELHEFCDKQPWIPEPNCLLARLWRSINGLVTMDGKALYLGGTHRRDVRRAKKRTLTELKNNINDFEELMAKDQDEPTVKETKATASPPTKSGVTPLPLSIPELERRKRVNDKIFDDLMQASTQDEVRQILRDPNHSKSESERGSDLGIEGHLKDLIQRIREKELGKMEVLNRRPGLLSVVIHGELADSRGLNTESCEEYGRSYVELSEVDQKIFPYRLGDLVMDKELLKLMKGAMELLKPDGFFFTPTTWLASDIDEVYTHIESLCDDQEKENGIFPEDLKPADWPSHKDKQDNDKLLCQAMILCNSFQHTRTQSYASFTVEDMIVVAKVSRLLRKTPGLAWAMLISPDLFNDLARAFGGPKLRDSLKATVTCRNDVLYCTELMDQCGIGRKKGANYAAVDDNVNTPGVPNHTAEGMTYDVPLCPDGEFDGRQVLASFLDVMITYFWTDKRWVTDVELYDNVIPQTITMC</sequence>
<gene>
    <name evidence="1" type="ORF">ONZ43_g4712</name>
</gene>
<keyword evidence="2" id="KW-1185">Reference proteome</keyword>
<name>A0ACC2IJ76_9PEZI</name>
<evidence type="ECO:0000313" key="2">
    <source>
        <dbReference type="Proteomes" id="UP001153334"/>
    </source>
</evidence>
<proteinExistence type="predicted"/>
<comment type="caution">
    <text evidence="1">The sequence shown here is derived from an EMBL/GenBank/DDBJ whole genome shotgun (WGS) entry which is preliminary data.</text>
</comment>
<evidence type="ECO:0000313" key="1">
    <source>
        <dbReference type="EMBL" id="KAJ8115250.1"/>
    </source>
</evidence>
<organism evidence="1 2">
    <name type="scientific">Nemania bipapillata</name>
    <dbReference type="NCBI Taxonomy" id="110536"/>
    <lineage>
        <taxon>Eukaryota</taxon>
        <taxon>Fungi</taxon>
        <taxon>Dikarya</taxon>
        <taxon>Ascomycota</taxon>
        <taxon>Pezizomycotina</taxon>
        <taxon>Sordariomycetes</taxon>
        <taxon>Xylariomycetidae</taxon>
        <taxon>Xylariales</taxon>
        <taxon>Xylariaceae</taxon>
        <taxon>Nemania</taxon>
    </lineage>
</organism>